<dbReference type="Pfam" id="PF07883">
    <property type="entry name" value="Cupin_2"/>
    <property type="match status" value="1"/>
</dbReference>
<dbReference type="Proteomes" id="UP000595254">
    <property type="component" value="Chromosome"/>
</dbReference>
<dbReference type="AlphaFoldDB" id="A0A974NQ17"/>
<dbReference type="EMBL" id="CP068053">
    <property type="protein sequence ID" value="QQT01970.1"/>
    <property type="molecule type" value="Genomic_DNA"/>
</dbReference>
<dbReference type="PANTHER" id="PTHR43346:SF1">
    <property type="entry name" value="QUERCETIN 2,3-DIOXYGENASE-RELATED"/>
    <property type="match status" value="1"/>
</dbReference>
<evidence type="ECO:0000259" key="1">
    <source>
        <dbReference type="Pfam" id="PF07883"/>
    </source>
</evidence>
<feature type="domain" description="Cupin type-2" evidence="1">
    <location>
        <begin position="31"/>
        <end position="99"/>
    </location>
</feature>
<dbReference type="InterPro" id="IPR052538">
    <property type="entry name" value="Flavonoid_dioxygenase-like"/>
</dbReference>
<name>A0A974NQ17_PERPY</name>
<dbReference type="RefSeq" id="WP_040376191.1">
    <property type="nucleotide sequence ID" value="NZ_CP068053.1"/>
</dbReference>
<accession>A0A974NQ17</accession>
<dbReference type="KEGG" id="ppsr:I6J18_09105"/>
<dbReference type="InterPro" id="IPR014710">
    <property type="entry name" value="RmlC-like_jellyroll"/>
</dbReference>
<proteinExistence type="predicted"/>
<keyword evidence="3" id="KW-1185">Reference proteome</keyword>
<evidence type="ECO:0000313" key="3">
    <source>
        <dbReference type="Proteomes" id="UP000595254"/>
    </source>
</evidence>
<dbReference type="InterPro" id="IPR011051">
    <property type="entry name" value="RmlC_Cupin_sf"/>
</dbReference>
<protein>
    <submittedName>
        <fullName evidence="2">Cupin domain-containing protein</fullName>
    </submittedName>
</protein>
<sequence length="127" mass="14547">MKKVHEDDFDYRFGDNGPKYLSKGPNIDIGVVVLKPGQDFPNHYHTTCEEAFYILEGSIDFYINNKRYPVKPGDMIQCSPGDSHYLINESAEHFKALFIKSPHIAEKDSIVLDKPMIKELKEDELGI</sequence>
<dbReference type="InterPro" id="IPR013096">
    <property type="entry name" value="Cupin_2"/>
</dbReference>
<dbReference type="PANTHER" id="PTHR43346">
    <property type="entry name" value="LIGAND BINDING DOMAIN PROTEIN, PUTATIVE (AFU_ORTHOLOGUE AFUA_6G14370)-RELATED"/>
    <property type="match status" value="1"/>
</dbReference>
<reference evidence="2 3" key="1">
    <citation type="submission" date="2021-01" db="EMBL/GenBank/DDBJ databases">
        <title>FDA dAtabase for Regulatory Grade micrObial Sequences (FDA-ARGOS): Supporting development and validation of Infectious Disease Dx tests.</title>
        <authorList>
            <person name="Nelson B."/>
            <person name="Plummer A."/>
            <person name="Tallon L."/>
            <person name="Sadzewicz L."/>
            <person name="Zhao X."/>
            <person name="Boylan J."/>
            <person name="Ott S."/>
            <person name="Bowen H."/>
            <person name="Vavikolanu K."/>
            <person name="Mehta A."/>
            <person name="Aluvathingal J."/>
            <person name="Nadendla S."/>
            <person name="Myers T."/>
            <person name="Yan Y."/>
            <person name="Sichtig H."/>
        </authorList>
    </citation>
    <scope>NUCLEOTIDE SEQUENCE [LARGE SCALE GENOMIC DNA]</scope>
    <source>
        <strain evidence="2 3">FDAARGOS_1161</strain>
    </source>
</reference>
<gene>
    <name evidence="2" type="ORF">I6J18_09105</name>
</gene>
<dbReference type="Gene3D" id="2.60.120.10">
    <property type="entry name" value="Jelly Rolls"/>
    <property type="match status" value="1"/>
</dbReference>
<organism evidence="2 3">
    <name type="scientific">Peribacillus psychrosaccharolyticus</name>
    <name type="common">Bacillus psychrosaccharolyticus</name>
    <dbReference type="NCBI Taxonomy" id="1407"/>
    <lineage>
        <taxon>Bacteria</taxon>
        <taxon>Bacillati</taxon>
        <taxon>Bacillota</taxon>
        <taxon>Bacilli</taxon>
        <taxon>Bacillales</taxon>
        <taxon>Bacillaceae</taxon>
        <taxon>Peribacillus</taxon>
    </lineage>
</organism>
<dbReference type="SUPFAM" id="SSF51182">
    <property type="entry name" value="RmlC-like cupins"/>
    <property type="match status" value="1"/>
</dbReference>
<evidence type="ECO:0000313" key="2">
    <source>
        <dbReference type="EMBL" id="QQT01970.1"/>
    </source>
</evidence>